<dbReference type="Gene3D" id="1.10.10.10">
    <property type="entry name" value="Winged helix-like DNA-binding domain superfamily/Winged helix DNA-binding domain"/>
    <property type="match status" value="1"/>
</dbReference>
<dbReference type="Pfam" id="PF03551">
    <property type="entry name" value="PadR"/>
    <property type="match status" value="1"/>
</dbReference>
<dbReference type="PANTHER" id="PTHR33169">
    <property type="entry name" value="PADR-FAMILY TRANSCRIPTIONAL REGULATOR"/>
    <property type="match status" value="1"/>
</dbReference>
<dbReference type="InterPro" id="IPR005149">
    <property type="entry name" value="Tscrpt_reg_PadR_N"/>
</dbReference>
<dbReference type="AlphaFoldDB" id="A0A430AH40"/>
<dbReference type="InterPro" id="IPR036388">
    <property type="entry name" value="WH-like_DNA-bd_sf"/>
</dbReference>
<protein>
    <submittedName>
        <fullName evidence="2">PadR family transcriptional regulator</fullName>
    </submittedName>
</protein>
<dbReference type="InterPro" id="IPR052509">
    <property type="entry name" value="Metal_resp_DNA-bind_regulator"/>
</dbReference>
<evidence type="ECO:0000259" key="1">
    <source>
        <dbReference type="Pfam" id="PF03551"/>
    </source>
</evidence>
<dbReference type="Proteomes" id="UP000288669">
    <property type="component" value="Unassembled WGS sequence"/>
</dbReference>
<comment type="caution">
    <text evidence="2">The sequence shown here is derived from an EMBL/GenBank/DDBJ whole genome shotgun (WGS) entry which is preliminary data.</text>
</comment>
<organism evidence="2 3">
    <name type="scientific">Vagococcus entomophilus</name>
    <dbReference type="NCBI Taxonomy" id="1160095"/>
    <lineage>
        <taxon>Bacteria</taxon>
        <taxon>Bacillati</taxon>
        <taxon>Bacillota</taxon>
        <taxon>Bacilli</taxon>
        <taxon>Lactobacillales</taxon>
        <taxon>Enterococcaceae</taxon>
        <taxon>Vagococcus</taxon>
    </lineage>
</organism>
<keyword evidence="3" id="KW-1185">Reference proteome</keyword>
<evidence type="ECO:0000313" key="2">
    <source>
        <dbReference type="EMBL" id="RSU07242.1"/>
    </source>
</evidence>
<dbReference type="SUPFAM" id="SSF46785">
    <property type="entry name" value="Winged helix' DNA-binding domain"/>
    <property type="match status" value="1"/>
</dbReference>
<evidence type="ECO:0000313" key="3">
    <source>
        <dbReference type="Proteomes" id="UP000288669"/>
    </source>
</evidence>
<proteinExistence type="predicted"/>
<dbReference type="EMBL" id="NGJZ01000002">
    <property type="protein sequence ID" value="RSU07242.1"/>
    <property type="molecule type" value="Genomic_DNA"/>
</dbReference>
<sequence length="105" mass="12016">MEKTQMLKGILEGAILAILTKEEIYGYEMVKRLEAYGLNSVSDGSIYPVLLKLQKQGHIEGIKKKSSEGPTRKYYYLTDQGKKELTHFKKQWQELAAGVNHLLEE</sequence>
<dbReference type="OrthoDB" id="9791785at2"/>
<gene>
    <name evidence="2" type="ORF">CBF30_08285</name>
</gene>
<accession>A0A430AH40</accession>
<dbReference type="InterPro" id="IPR036390">
    <property type="entry name" value="WH_DNA-bd_sf"/>
</dbReference>
<dbReference type="RefSeq" id="WP_126825031.1">
    <property type="nucleotide sequence ID" value="NZ_JBHLWU010000002.1"/>
</dbReference>
<reference evidence="2 3" key="1">
    <citation type="submission" date="2017-05" db="EMBL/GenBank/DDBJ databases">
        <title>Vagococcus spp. assemblies.</title>
        <authorList>
            <person name="Gulvik C.A."/>
        </authorList>
    </citation>
    <scope>NUCLEOTIDE SEQUENCE [LARGE SCALE GENOMIC DNA]</scope>
    <source>
        <strain evidence="2 3">DSM 24756</strain>
    </source>
</reference>
<name>A0A430AH40_9ENTE</name>
<feature type="domain" description="Transcription regulator PadR N-terminal" evidence="1">
    <location>
        <begin position="15"/>
        <end position="86"/>
    </location>
</feature>
<dbReference type="PANTHER" id="PTHR33169:SF25">
    <property type="entry name" value="DNA-BINDING PROTEIN YIZB-RELATED"/>
    <property type="match status" value="1"/>
</dbReference>